<evidence type="ECO:0000313" key="15">
    <source>
        <dbReference type="Proteomes" id="UP000077037"/>
    </source>
</evidence>
<evidence type="ECO:0000256" key="7">
    <source>
        <dbReference type="ARBA" id="ARBA00023004"/>
    </source>
</evidence>
<evidence type="ECO:0000256" key="10">
    <source>
        <dbReference type="ARBA" id="ARBA00023136"/>
    </source>
</evidence>
<dbReference type="InterPro" id="IPR036942">
    <property type="entry name" value="Beta-barrel_TonB_sf"/>
</dbReference>
<keyword evidence="4" id="KW-0410">Iron transport</keyword>
<name>A0A157RPT6_9BORD</name>
<evidence type="ECO:0000256" key="6">
    <source>
        <dbReference type="ARBA" id="ARBA00022729"/>
    </source>
</evidence>
<dbReference type="RefSeq" id="WP_082887511.1">
    <property type="nucleotide sequence ID" value="NZ_FKBS01000029.1"/>
</dbReference>
<comment type="similarity">
    <text evidence="12">Belongs to the TonB-dependent receptor family.</text>
</comment>
<protein>
    <submittedName>
        <fullName evidence="14">Ferric siderophore receptor</fullName>
    </submittedName>
</protein>
<keyword evidence="11 12" id="KW-0998">Cell outer membrane</keyword>
<comment type="subcellular location">
    <subcellularLocation>
        <location evidence="1 12">Cell outer membrane</location>
        <topology evidence="1 12">Multi-pass membrane protein</topology>
    </subcellularLocation>
</comment>
<keyword evidence="5 12" id="KW-0812">Transmembrane</keyword>
<keyword evidence="8" id="KW-0406">Ion transport</keyword>
<feature type="domain" description="TonB-dependent receptor-like beta-barrel" evidence="13">
    <location>
        <begin position="19"/>
        <end position="286"/>
    </location>
</feature>
<sequence>MRAQTVRPGSFGDLDLANPAYGLDFGAIPAATYAQTNRYETTALYLQDQATYGRFHLLGAVRLTQLQLRQNEQGVDQTYHRATPRLGITYDLTDSVSVYAAYATGFRGAVNFVGLQPPKPETSRNYEAGLKLAMKDIGLSGTVAVFEQTRRNVTTADPDPAHLGYSIQTGEQRARGIETDLVWEPTAAFSLLFNYAYTQAEVTQDTSIPVGDGLPRVPRHSARLAARYRILDGAAKGLSFGAGITAVSGRELTLPNTVSVPGHALVDAQASYSFDRYTATLSVVNLTNRKVYDTYQYLSSPVVMPVQPRSAYLTLSAYF</sequence>
<evidence type="ECO:0000256" key="12">
    <source>
        <dbReference type="PROSITE-ProRule" id="PRU01360"/>
    </source>
</evidence>
<organism evidence="14 15">
    <name type="scientific">Bordetella ansorpii</name>
    <dbReference type="NCBI Taxonomy" id="288768"/>
    <lineage>
        <taxon>Bacteria</taxon>
        <taxon>Pseudomonadati</taxon>
        <taxon>Pseudomonadota</taxon>
        <taxon>Betaproteobacteria</taxon>
        <taxon>Burkholderiales</taxon>
        <taxon>Alcaligenaceae</taxon>
        <taxon>Bordetella</taxon>
    </lineage>
</organism>
<evidence type="ECO:0000259" key="13">
    <source>
        <dbReference type="Pfam" id="PF00593"/>
    </source>
</evidence>
<dbReference type="InterPro" id="IPR039426">
    <property type="entry name" value="TonB-dep_rcpt-like"/>
</dbReference>
<evidence type="ECO:0000256" key="9">
    <source>
        <dbReference type="ARBA" id="ARBA00023077"/>
    </source>
</evidence>
<evidence type="ECO:0000256" key="4">
    <source>
        <dbReference type="ARBA" id="ARBA00022496"/>
    </source>
</evidence>
<proteinExistence type="inferred from homology"/>
<dbReference type="EMBL" id="FKBS01000029">
    <property type="protein sequence ID" value="SAI59925.1"/>
    <property type="molecule type" value="Genomic_DNA"/>
</dbReference>
<accession>A0A157RPT6</accession>
<evidence type="ECO:0000256" key="5">
    <source>
        <dbReference type="ARBA" id="ARBA00022692"/>
    </source>
</evidence>
<dbReference type="PANTHER" id="PTHR32552">
    <property type="entry name" value="FERRICHROME IRON RECEPTOR-RELATED"/>
    <property type="match status" value="1"/>
</dbReference>
<dbReference type="InterPro" id="IPR000531">
    <property type="entry name" value="Beta-barrel_TonB"/>
</dbReference>
<dbReference type="GO" id="GO:0015344">
    <property type="term" value="F:siderophore uptake transmembrane transporter activity"/>
    <property type="evidence" value="ECO:0007669"/>
    <property type="project" value="TreeGrafter"/>
</dbReference>
<keyword evidence="6" id="KW-0732">Signal</keyword>
<dbReference type="Gene3D" id="2.40.170.20">
    <property type="entry name" value="TonB-dependent receptor, beta-barrel domain"/>
    <property type="match status" value="1"/>
</dbReference>
<keyword evidence="9" id="KW-0798">TonB box</keyword>
<dbReference type="Proteomes" id="UP000077037">
    <property type="component" value="Unassembled WGS sequence"/>
</dbReference>
<dbReference type="Pfam" id="PF00593">
    <property type="entry name" value="TonB_dep_Rec_b-barrel"/>
    <property type="match status" value="1"/>
</dbReference>
<dbReference type="PROSITE" id="PS52016">
    <property type="entry name" value="TONB_DEPENDENT_REC_3"/>
    <property type="match status" value="1"/>
</dbReference>
<dbReference type="OrthoDB" id="9790771at2"/>
<keyword evidence="10 12" id="KW-0472">Membrane</keyword>
<evidence type="ECO:0000256" key="2">
    <source>
        <dbReference type="ARBA" id="ARBA00022448"/>
    </source>
</evidence>
<dbReference type="AlphaFoldDB" id="A0A157RPT6"/>
<evidence type="ECO:0000256" key="8">
    <source>
        <dbReference type="ARBA" id="ARBA00023065"/>
    </source>
</evidence>
<evidence type="ECO:0000256" key="1">
    <source>
        <dbReference type="ARBA" id="ARBA00004571"/>
    </source>
</evidence>
<gene>
    <name evidence="14" type="primary">bfrH_5</name>
    <name evidence="14" type="ORF">SAMEA1982600_05409</name>
</gene>
<dbReference type="PANTHER" id="PTHR32552:SF68">
    <property type="entry name" value="FERRICHROME OUTER MEMBRANE TRANSPORTER_PHAGE RECEPTOR"/>
    <property type="match status" value="1"/>
</dbReference>
<dbReference type="GO" id="GO:0009279">
    <property type="term" value="C:cell outer membrane"/>
    <property type="evidence" value="ECO:0007669"/>
    <property type="project" value="UniProtKB-SubCell"/>
</dbReference>
<evidence type="ECO:0000313" key="14">
    <source>
        <dbReference type="EMBL" id="SAI59925.1"/>
    </source>
</evidence>
<keyword evidence="14" id="KW-0675">Receptor</keyword>
<keyword evidence="3 12" id="KW-1134">Transmembrane beta strand</keyword>
<reference evidence="14 15" key="1">
    <citation type="submission" date="2016-03" db="EMBL/GenBank/DDBJ databases">
        <authorList>
            <consortium name="Pathogen Informatics"/>
        </authorList>
    </citation>
    <scope>NUCLEOTIDE SEQUENCE [LARGE SCALE GENOMIC DNA]</scope>
    <source>
        <strain evidence="14 15">NCTC13364</strain>
    </source>
</reference>
<keyword evidence="7" id="KW-0408">Iron</keyword>
<evidence type="ECO:0000256" key="11">
    <source>
        <dbReference type="ARBA" id="ARBA00023237"/>
    </source>
</evidence>
<evidence type="ECO:0000256" key="3">
    <source>
        <dbReference type="ARBA" id="ARBA00022452"/>
    </source>
</evidence>
<dbReference type="SUPFAM" id="SSF56935">
    <property type="entry name" value="Porins"/>
    <property type="match status" value="1"/>
</dbReference>
<keyword evidence="2 12" id="KW-0813">Transport</keyword>